<keyword evidence="2" id="KW-0812">Transmembrane</keyword>
<organism evidence="3 4">
    <name type="scientific">Cylindrotheca closterium</name>
    <dbReference type="NCBI Taxonomy" id="2856"/>
    <lineage>
        <taxon>Eukaryota</taxon>
        <taxon>Sar</taxon>
        <taxon>Stramenopiles</taxon>
        <taxon>Ochrophyta</taxon>
        <taxon>Bacillariophyta</taxon>
        <taxon>Bacillariophyceae</taxon>
        <taxon>Bacillariophycidae</taxon>
        <taxon>Bacillariales</taxon>
        <taxon>Bacillariaceae</taxon>
        <taxon>Cylindrotheca</taxon>
    </lineage>
</organism>
<reference evidence="3" key="1">
    <citation type="submission" date="2023-08" db="EMBL/GenBank/DDBJ databases">
        <authorList>
            <person name="Audoor S."/>
            <person name="Bilcke G."/>
        </authorList>
    </citation>
    <scope>NUCLEOTIDE SEQUENCE</scope>
</reference>
<keyword evidence="4" id="KW-1185">Reference proteome</keyword>
<feature type="compositionally biased region" description="Basic residues" evidence="1">
    <location>
        <begin position="402"/>
        <end position="434"/>
    </location>
</feature>
<feature type="region of interest" description="Disordered" evidence="1">
    <location>
        <begin position="301"/>
        <end position="489"/>
    </location>
</feature>
<name>A0AAD2GAW0_9STRA</name>
<feature type="compositionally biased region" description="Basic and acidic residues" evidence="1">
    <location>
        <begin position="345"/>
        <end position="357"/>
    </location>
</feature>
<sequence>MTSETPLDGNLYLWFSFYDPQGNYSSSILSEEVEYWLIKEFLCNDGDGMVSVRLIQDSLLTSSCHGDTFLREQNRLRKRRRLALPADMVVLWNFPTSDITTAKLYPQQQEEQEQEQTKEDASSSVPLAYSLWNVSFPIYDWGSANDPTLVQKDMQHLLEQKLWNKELGVPIPGSHVSIQGDEQEGFSIPILLATMSPTATTAIQPGGMTPPLLSGPRKIEPREAHVLIVIGAVLIVLQTIFSLLLHRYGKNFRASQEQQQQQQQKEREALLNEGQGVDQMLRASKGFVEIDRRLVTIEPSEQLVVSSERPSTTNKKPNGGRTVTKNKEAHEKNKSKSKTAAITKDPTDEKQKDVTMKERRRSSSSHHVKKKERDSISSTKQKERHSISSMEQKKEAKDTHAKKNHHRRHSHEVGKRKQQRHSHSSSSSSRHREKGRNQDTTPLRRSEGTIDEAKMFFEKLSTSSVGPTTGAMAKKNQRTSHAIDDTQAL</sequence>
<evidence type="ECO:0000313" key="4">
    <source>
        <dbReference type="Proteomes" id="UP001295423"/>
    </source>
</evidence>
<keyword evidence="2" id="KW-1133">Transmembrane helix</keyword>
<dbReference type="Proteomes" id="UP001295423">
    <property type="component" value="Unassembled WGS sequence"/>
</dbReference>
<dbReference type="AlphaFoldDB" id="A0AAD2GAW0"/>
<evidence type="ECO:0000256" key="1">
    <source>
        <dbReference type="SAM" id="MobiDB-lite"/>
    </source>
</evidence>
<feature type="compositionally biased region" description="Basic and acidic residues" evidence="1">
    <location>
        <begin position="442"/>
        <end position="457"/>
    </location>
</feature>
<feature type="compositionally biased region" description="Basic residues" evidence="1">
    <location>
        <begin position="358"/>
        <end position="370"/>
    </location>
</feature>
<dbReference type="EMBL" id="CAKOGP040002358">
    <property type="protein sequence ID" value="CAJ1968036.1"/>
    <property type="molecule type" value="Genomic_DNA"/>
</dbReference>
<feature type="transmembrane region" description="Helical" evidence="2">
    <location>
        <begin position="224"/>
        <end position="245"/>
    </location>
</feature>
<feature type="compositionally biased region" description="Polar residues" evidence="1">
    <location>
        <begin position="303"/>
        <end position="316"/>
    </location>
</feature>
<evidence type="ECO:0000256" key="2">
    <source>
        <dbReference type="SAM" id="Phobius"/>
    </source>
</evidence>
<proteinExistence type="predicted"/>
<gene>
    <name evidence="3" type="ORF">CYCCA115_LOCUS23055</name>
</gene>
<accession>A0AAD2GAW0</accession>
<comment type="caution">
    <text evidence="3">The sequence shown here is derived from an EMBL/GenBank/DDBJ whole genome shotgun (WGS) entry which is preliminary data.</text>
</comment>
<protein>
    <submittedName>
        <fullName evidence="3">Uncharacterized protein</fullName>
    </submittedName>
</protein>
<feature type="compositionally biased region" description="Basic and acidic residues" evidence="1">
    <location>
        <begin position="371"/>
        <end position="401"/>
    </location>
</feature>
<feature type="compositionally biased region" description="Basic and acidic residues" evidence="1">
    <location>
        <begin position="325"/>
        <end position="334"/>
    </location>
</feature>
<keyword evidence="2" id="KW-0472">Membrane</keyword>
<evidence type="ECO:0000313" key="3">
    <source>
        <dbReference type="EMBL" id="CAJ1968036.1"/>
    </source>
</evidence>